<gene>
    <name evidence="2" type="ORF">MECH1_V1_P0046</name>
</gene>
<dbReference type="Proteomes" id="UP001497493">
    <property type="component" value="Plasmid 2"/>
</dbReference>
<sequence length="397" mass="41721">MPLAALVATLLRCRRRRAAEAGGEFPEIGRPGGPGLTGLGFGGFGREWRSGIRHPGRKARQRDHRSEGGAQHSFRTKVLRPCGKAGRTARPGCRRGLRGLQNAIGRADRRRGIGTGGMRPGIPIAARAGEDQFVALGCAGERRLHGTGGIFVGGGDAHRAGSHRMGLQSLTYPPGIGMIAAGRVPRNADGADLLAALIEREPSAEHVDPADALASQGIVWSAVFSRVAEIGDAGVHRIAVLQAVQAAPGLGRAVQVCGGNGIAVQAEGIGRIGLLGRDHAAAQPFLIAREQAGVPAGGDLADLAGLVDQGHPHFQAVAAGSRARSFRRTYRLLQGRARDIRATRPGSAGREGQNRSHGTAQNCFIDLTFHSKTLCLNLLRFATIIYGICTAHSAFRW</sequence>
<geneLocation type="plasmid" evidence="2 3">
    <name>2</name>
</geneLocation>
<keyword evidence="3" id="KW-1185">Reference proteome</keyword>
<organism evidence="2 3">
    <name type="scientific">Candidatus Methylocalor cossyra</name>
    <dbReference type="NCBI Taxonomy" id="3108543"/>
    <lineage>
        <taxon>Bacteria</taxon>
        <taxon>Pseudomonadati</taxon>
        <taxon>Pseudomonadota</taxon>
        <taxon>Gammaproteobacteria</taxon>
        <taxon>Methylococcales</taxon>
        <taxon>Methylococcaceae</taxon>
        <taxon>Candidatus Methylocalor</taxon>
    </lineage>
</organism>
<reference evidence="2 3" key="1">
    <citation type="submission" date="2024-04" db="EMBL/GenBank/DDBJ databases">
        <authorList>
            <person name="Cremers G."/>
        </authorList>
    </citation>
    <scope>NUCLEOTIDE SEQUENCE [LARGE SCALE GENOMIC DNA]</scope>
    <source>
        <strain evidence="2">MeCH1-AG</strain>
        <plasmid evidence="2 3">2</plasmid>
    </source>
</reference>
<evidence type="ECO:0000313" key="2">
    <source>
        <dbReference type="EMBL" id="CAL1241977.1"/>
    </source>
</evidence>
<feature type="region of interest" description="Disordered" evidence="1">
    <location>
        <begin position="50"/>
        <end position="75"/>
    </location>
</feature>
<name>A0ABM9NMV2_9GAMM</name>
<accession>A0ABM9NMV2</accession>
<feature type="compositionally biased region" description="Gly residues" evidence="1">
    <location>
        <begin position="30"/>
        <end position="40"/>
    </location>
</feature>
<evidence type="ECO:0000313" key="3">
    <source>
        <dbReference type="Proteomes" id="UP001497493"/>
    </source>
</evidence>
<protein>
    <submittedName>
        <fullName evidence="2">Uncharacterized protein</fullName>
    </submittedName>
</protein>
<keyword evidence="2" id="KW-0614">Plasmid</keyword>
<feature type="compositionally biased region" description="Basic residues" evidence="1">
    <location>
        <begin position="51"/>
        <end position="63"/>
    </location>
</feature>
<dbReference type="EMBL" id="OZ026885">
    <property type="protein sequence ID" value="CAL1241977.1"/>
    <property type="molecule type" value="Genomic_DNA"/>
</dbReference>
<proteinExistence type="predicted"/>
<feature type="region of interest" description="Disordered" evidence="1">
    <location>
        <begin position="21"/>
        <end position="40"/>
    </location>
</feature>
<evidence type="ECO:0000256" key="1">
    <source>
        <dbReference type="SAM" id="MobiDB-lite"/>
    </source>
</evidence>